<evidence type="ECO:0000256" key="1">
    <source>
        <dbReference type="SAM" id="Phobius"/>
    </source>
</evidence>
<dbReference type="EMBL" id="CTEE01000001">
    <property type="protein sequence ID" value="CQD22363.1"/>
    <property type="molecule type" value="Genomic_DNA"/>
</dbReference>
<dbReference type="AlphaFoldDB" id="A0A0E4H211"/>
<sequence>MIGYGLRHHGYQSFAVVTIGLSHFLFPKIFDRVNRLGFPEQPRRFTYLNGAIETTIGLLGAFGRDRRPLAAASVCYLIYLSYNLIRTQTATRKRYTSGKSASR</sequence>
<gene>
    <name evidence="2" type="ORF">BN1232_05599</name>
</gene>
<proteinExistence type="predicted"/>
<reference evidence="2 3" key="1">
    <citation type="submission" date="2015-03" db="EMBL/GenBank/DDBJ databases">
        <authorList>
            <person name="Urmite Genomes"/>
        </authorList>
    </citation>
    <scope>NUCLEOTIDE SEQUENCE [LARGE SCALE GENOMIC DNA]</scope>
    <source>
        <strain evidence="2 3">CSUR P1491</strain>
    </source>
</reference>
<keyword evidence="1" id="KW-1133">Transmembrane helix</keyword>
<evidence type="ECO:0000313" key="2">
    <source>
        <dbReference type="EMBL" id="CQD22363.1"/>
    </source>
</evidence>
<accession>A0A0E4H211</accession>
<keyword evidence="1" id="KW-0472">Membrane</keyword>
<evidence type="ECO:0000313" key="3">
    <source>
        <dbReference type="Proteomes" id="UP000199251"/>
    </source>
</evidence>
<feature type="transmembrane region" description="Helical" evidence="1">
    <location>
        <begin position="69"/>
        <end position="85"/>
    </location>
</feature>
<name>A0A0E4H211_MYCLN</name>
<keyword evidence="1" id="KW-0812">Transmembrane</keyword>
<organism evidence="2 3">
    <name type="scientific">Mycobacterium lentiflavum</name>
    <dbReference type="NCBI Taxonomy" id="141349"/>
    <lineage>
        <taxon>Bacteria</taxon>
        <taxon>Bacillati</taxon>
        <taxon>Actinomycetota</taxon>
        <taxon>Actinomycetes</taxon>
        <taxon>Mycobacteriales</taxon>
        <taxon>Mycobacteriaceae</taxon>
        <taxon>Mycobacterium</taxon>
        <taxon>Mycobacterium simiae complex</taxon>
    </lineage>
</organism>
<protein>
    <submittedName>
        <fullName evidence="2">Membrane protein</fullName>
    </submittedName>
</protein>
<dbReference type="Proteomes" id="UP000199251">
    <property type="component" value="Unassembled WGS sequence"/>
</dbReference>
<dbReference type="OrthoDB" id="3482508at2"/>